<dbReference type="InterPro" id="IPR053224">
    <property type="entry name" value="Sensory_adhesion_molecule"/>
</dbReference>
<dbReference type="OrthoDB" id="1885092at2759"/>
<keyword evidence="1" id="KW-0812">Transmembrane</keyword>
<dbReference type="AlphaFoldDB" id="A0A835RLA7"/>
<reference evidence="3 4" key="1">
    <citation type="journal article" date="2020" name="Nat. Food">
        <title>A phased Vanilla planifolia genome enables genetic improvement of flavour and production.</title>
        <authorList>
            <person name="Hasing T."/>
            <person name="Tang H."/>
            <person name="Brym M."/>
            <person name="Khazi F."/>
            <person name="Huang T."/>
            <person name="Chambers A.H."/>
        </authorList>
    </citation>
    <scope>NUCLEOTIDE SEQUENCE [LARGE SCALE GENOMIC DNA]</scope>
    <source>
        <tissue evidence="3">Leaf</tissue>
    </source>
</reference>
<organism evidence="3 4">
    <name type="scientific">Vanilla planifolia</name>
    <name type="common">Vanilla</name>
    <dbReference type="NCBI Taxonomy" id="51239"/>
    <lineage>
        <taxon>Eukaryota</taxon>
        <taxon>Viridiplantae</taxon>
        <taxon>Streptophyta</taxon>
        <taxon>Embryophyta</taxon>
        <taxon>Tracheophyta</taxon>
        <taxon>Spermatophyta</taxon>
        <taxon>Magnoliopsida</taxon>
        <taxon>Liliopsida</taxon>
        <taxon>Asparagales</taxon>
        <taxon>Orchidaceae</taxon>
        <taxon>Vanilloideae</taxon>
        <taxon>Vanilleae</taxon>
        <taxon>Vanilla</taxon>
    </lineage>
</organism>
<accession>A0A835RLA7</accession>
<dbReference type="Gene3D" id="2.120.10.30">
    <property type="entry name" value="TolB, C-terminal domain"/>
    <property type="match status" value="1"/>
</dbReference>
<evidence type="ECO:0000256" key="2">
    <source>
        <dbReference type="SAM" id="SignalP"/>
    </source>
</evidence>
<sequence length="347" mass="37758">MSSYHCHLILFFVCTVGSALAVPRHVITIPASVHRPEVLAWDPTAQHFVVGSASNPIIYSVSDAGVAESIVSDPLLPPSCSAASISIDDNRRRLLVAFRSPNAVAAYDLRSRRPHRRLFYSSILASPSGIAVDPVTGLVFVTGSDAGVIWRLDLEGRVSEFSRSAIYSVGKVESPAVDLGAVAHVTKGFLLVVQGATGKIFKVDEDSGSAKEVIGRNGIPAREAEGISMLANGQAVIAGNRFARVVRSDDGWAEATVKEEAKMVEGMKVKGLTVRQGRKAYVLVTRAIEAGVEDGKETLGNRIEEVEWEEEADMVWLMVLLGFGLVYFLYWRFQMRQLVTNMNKKRA</sequence>
<dbReference type="EMBL" id="JADCNM010000003">
    <property type="protein sequence ID" value="KAG0491159.1"/>
    <property type="molecule type" value="Genomic_DNA"/>
</dbReference>
<protein>
    <submittedName>
        <fullName evidence="3">Uncharacterized protein</fullName>
    </submittedName>
</protein>
<evidence type="ECO:0000313" key="3">
    <source>
        <dbReference type="EMBL" id="KAG0491159.1"/>
    </source>
</evidence>
<comment type="caution">
    <text evidence="3">The sequence shown here is derived from an EMBL/GenBank/DDBJ whole genome shotgun (WGS) entry which is preliminary data.</text>
</comment>
<keyword evidence="2" id="KW-0732">Signal</keyword>
<dbReference type="PANTHER" id="PTHR31460">
    <property type="match status" value="1"/>
</dbReference>
<gene>
    <name evidence="3" type="ORF">HPP92_008022</name>
</gene>
<evidence type="ECO:0000256" key="1">
    <source>
        <dbReference type="SAM" id="Phobius"/>
    </source>
</evidence>
<feature type="transmembrane region" description="Helical" evidence="1">
    <location>
        <begin position="314"/>
        <end position="333"/>
    </location>
</feature>
<evidence type="ECO:0000313" key="4">
    <source>
        <dbReference type="Proteomes" id="UP000639772"/>
    </source>
</evidence>
<dbReference type="Proteomes" id="UP000639772">
    <property type="component" value="Chromosome 3"/>
</dbReference>
<keyword evidence="1" id="KW-0472">Membrane</keyword>
<dbReference type="InterPro" id="IPR011042">
    <property type="entry name" value="6-blade_b-propeller_TolB-like"/>
</dbReference>
<dbReference type="SUPFAM" id="SSF63825">
    <property type="entry name" value="YWTD domain"/>
    <property type="match status" value="1"/>
</dbReference>
<feature type="chain" id="PRO_5032536771" evidence="2">
    <location>
        <begin position="22"/>
        <end position="347"/>
    </location>
</feature>
<dbReference type="GO" id="GO:0005783">
    <property type="term" value="C:endoplasmic reticulum"/>
    <property type="evidence" value="ECO:0007669"/>
    <property type="project" value="TreeGrafter"/>
</dbReference>
<feature type="signal peptide" evidence="2">
    <location>
        <begin position="1"/>
        <end position="21"/>
    </location>
</feature>
<name>A0A835RLA7_VANPL</name>
<keyword evidence="1" id="KW-1133">Transmembrane helix</keyword>
<proteinExistence type="predicted"/>
<dbReference type="PANTHER" id="PTHR31460:SF3">
    <property type="entry name" value="MESOCENTIN"/>
    <property type="match status" value="1"/>
</dbReference>